<sequence length="213" mass="24557">MEATKLILQHESDLKISWTPGCYYKGEGRWSCGLAGMMGSIGPGAPKRIPIPVTKLPKSLMFIVKSQDEDLLKQIASKASEEKTLKSASVFSQKKIQLRPLRVKEERKEEYERISRENKEQDDAIIDQVHRLVDLGCSDIEYNVNRKPFPSDLYEEFGEIKYDDARLDICCCEDTEIYIALKETGLLEKYFPVWYKNGVHPDFPNEAFTFIEH</sequence>
<name>A0A3G5AHL0_9VIRU</name>
<gene>
    <name evidence="1" type="ORF">Solivirus5_2</name>
</gene>
<organism evidence="1">
    <name type="scientific">Solivirus sp</name>
    <dbReference type="NCBI Taxonomy" id="2487772"/>
    <lineage>
        <taxon>Viruses</taxon>
        <taxon>Pithoviruses</taxon>
    </lineage>
</organism>
<reference evidence="1" key="1">
    <citation type="submission" date="2018-10" db="EMBL/GenBank/DDBJ databases">
        <title>Hidden diversity of soil giant viruses.</title>
        <authorList>
            <person name="Schulz F."/>
            <person name="Alteio L."/>
            <person name="Goudeau D."/>
            <person name="Ryan E.M."/>
            <person name="Malmstrom R.R."/>
            <person name="Blanchard J."/>
            <person name="Woyke T."/>
        </authorList>
    </citation>
    <scope>NUCLEOTIDE SEQUENCE</scope>
    <source>
        <strain evidence="1">SOV1</strain>
    </source>
</reference>
<accession>A0A3G5AHL0</accession>
<dbReference type="EMBL" id="MK072493">
    <property type="protein sequence ID" value="AYV86074.1"/>
    <property type="molecule type" value="Genomic_DNA"/>
</dbReference>
<proteinExistence type="predicted"/>
<evidence type="ECO:0000313" key="1">
    <source>
        <dbReference type="EMBL" id="AYV86074.1"/>
    </source>
</evidence>
<protein>
    <submittedName>
        <fullName evidence="1">Uncharacterized protein</fullName>
    </submittedName>
</protein>